<comment type="similarity">
    <text evidence="4">Belongs to the choline/ethanolamine kinase family.</text>
</comment>
<dbReference type="Gene3D" id="3.30.200.20">
    <property type="entry name" value="Phosphorylase Kinase, domain 1"/>
    <property type="match status" value="1"/>
</dbReference>
<comment type="pathway">
    <text evidence="3">Phospholipid metabolism; phosphatidylethanolamine biosynthesis; phosphatidylethanolamine from ethanolamine: step 1/3.</text>
</comment>
<dbReference type="PANTHER" id="PTHR22603:SF66">
    <property type="entry name" value="ETHANOLAMINE KINASE"/>
    <property type="match status" value="1"/>
</dbReference>
<gene>
    <name evidence="6" type="ORF">PVAND_015085</name>
</gene>
<keyword evidence="1" id="KW-0594">Phospholipid biosynthesis</keyword>
<keyword evidence="7" id="KW-1185">Reference proteome</keyword>
<dbReference type="EC" id="2.7.1.82" evidence="5"/>
<sequence>MKSFNIFIDENNFEENILKILKEIRSEWETKEIKFKIFSEGKTNKLIGTYCLSISEMILFRINGNKTESIIDRDAEIKNMIFLNKFGFAPKIYAKFSNGLCYEFTPGIVVTTEMIYESNIFKLIARKMAKMHKIELTEEQKKNEPMIISKTLEYLETIPERFSDDKKDFKSRQLLPSKQSLLTEFLYLQSVLKSCHSPIVFCHNDLNMVNIIYTADIEKITFIDFEYAEPNYQAFDIANHFAKIAGCCDDSGIDYGKFPSKEFQKRWLKHYLREFHDRREIKNYEIENLQIIVSKFVLSSHFLWTCWCLIQAEYSTIEFDFIKYVWLVNDR</sequence>
<dbReference type="EMBL" id="JADBJN010000004">
    <property type="protein sequence ID" value="KAG5667086.1"/>
    <property type="molecule type" value="Genomic_DNA"/>
</dbReference>
<name>A0A9J6BBX2_POLVA</name>
<evidence type="ECO:0000313" key="7">
    <source>
        <dbReference type="Proteomes" id="UP001107558"/>
    </source>
</evidence>
<dbReference type="OrthoDB" id="10267235at2759"/>
<dbReference type="GO" id="GO:0005737">
    <property type="term" value="C:cytoplasm"/>
    <property type="evidence" value="ECO:0007669"/>
    <property type="project" value="TreeGrafter"/>
</dbReference>
<evidence type="ECO:0000256" key="5">
    <source>
        <dbReference type="ARBA" id="ARBA00038874"/>
    </source>
</evidence>
<dbReference type="Gene3D" id="3.90.1200.10">
    <property type="match status" value="1"/>
</dbReference>
<keyword evidence="1" id="KW-0444">Lipid biosynthesis</keyword>
<evidence type="ECO:0000256" key="1">
    <source>
        <dbReference type="ARBA" id="ARBA00023209"/>
    </source>
</evidence>
<dbReference type="Pfam" id="PF01633">
    <property type="entry name" value="Choline_kinase"/>
    <property type="match status" value="1"/>
</dbReference>
<comment type="caution">
    <text evidence="6">The sequence shown here is derived from an EMBL/GenBank/DDBJ whole genome shotgun (WGS) entry which is preliminary data.</text>
</comment>
<dbReference type="AlphaFoldDB" id="A0A9J6BBX2"/>
<dbReference type="SUPFAM" id="SSF56112">
    <property type="entry name" value="Protein kinase-like (PK-like)"/>
    <property type="match status" value="1"/>
</dbReference>
<dbReference type="CDD" id="cd05157">
    <property type="entry name" value="ETNK_euk"/>
    <property type="match status" value="1"/>
</dbReference>
<protein>
    <recommendedName>
        <fullName evidence="5">ethanolamine kinase</fullName>
        <ecNumber evidence="5">2.7.1.82</ecNumber>
    </recommendedName>
</protein>
<reference evidence="6" key="1">
    <citation type="submission" date="2021-03" db="EMBL/GenBank/DDBJ databases">
        <title>Chromosome level genome of the anhydrobiotic midge Polypedilum vanderplanki.</title>
        <authorList>
            <person name="Yoshida Y."/>
            <person name="Kikawada T."/>
            <person name="Gusev O."/>
        </authorList>
    </citation>
    <scope>NUCLEOTIDE SEQUENCE</scope>
    <source>
        <strain evidence="6">NIAS01</strain>
        <tissue evidence="6">Whole body or cell culture</tissue>
    </source>
</reference>
<accession>A0A9J6BBX2</accession>
<evidence type="ECO:0000256" key="2">
    <source>
        <dbReference type="ARBA" id="ARBA00023264"/>
    </source>
</evidence>
<dbReference type="InterPro" id="IPR011009">
    <property type="entry name" value="Kinase-like_dom_sf"/>
</dbReference>
<keyword evidence="2" id="KW-1208">Phospholipid metabolism</keyword>
<dbReference type="PANTHER" id="PTHR22603">
    <property type="entry name" value="CHOLINE/ETHANOALAMINE KINASE"/>
    <property type="match status" value="1"/>
</dbReference>
<dbReference type="GO" id="GO:0006646">
    <property type="term" value="P:phosphatidylethanolamine biosynthetic process"/>
    <property type="evidence" value="ECO:0007669"/>
    <property type="project" value="TreeGrafter"/>
</dbReference>
<evidence type="ECO:0000313" key="6">
    <source>
        <dbReference type="EMBL" id="KAG5667086.1"/>
    </source>
</evidence>
<keyword evidence="1" id="KW-0443">Lipid metabolism</keyword>
<evidence type="ECO:0000256" key="3">
    <source>
        <dbReference type="ARBA" id="ARBA00037883"/>
    </source>
</evidence>
<evidence type="ECO:0000256" key="4">
    <source>
        <dbReference type="ARBA" id="ARBA00038211"/>
    </source>
</evidence>
<organism evidence="6 7">
    <name type="scientific">Polypedilum vanderplanki</name>
    <name type="common">Sleeping chironomid midge</name>
    <dbReference type="NCBI Taxonomy" id="319348"/>
    <lineage>
        <taxon>Eukaryota</taxon>
        <taxon>Metazoa</taxon>
        <taxon>Ecdysozoa</taxon>
        <taxon>Arthropoda</taxon>
        <taxon>Hexapoda</taxon>
        <taxon>Insecta</taxon>
        <taxon>Pterygota</taxon>
        <taxon>Neoptera</taxon>
        <taxon>Endopterygota</taxon>
        <taxon>Diptera</taxon>
        <taxon>Nematocera</taxon>
        <taxon>Chironomoidea</taxon>
        <taxon>Chironomidae</taxon>
        <taxon>Chironominae</taxon>
        <taxon>Polypedilum</taxon>
        <taxon>Polypedilum</taxon>
    </lineage>
</organism>
<proteinExistence type="inferred from homology"/>
<dbReference type="GO" id="GO:0004305">
    <property type="term" value="F:ethanolamine kinase activity"/>
    <property type="evidence" value="ECO:0007669"/>
    <property type="project" value="UniProtKB-EC"/>
</dbReference>
<dbReference type="Proteomes" id="UP001107558">
    <property type="component" value="Chromosome 4"/>
</dbReference>